<dbReference type="InterPro" id="IPR002772">
    <property type="entry name" value="Glyco_hydro_3_C"/>
</dbReference>
<dbReference type="InterPro" id="IPR036881">
    <property type="entry name" value="Glyco_hydro_3_C_sf"/>
</dbReference>
<dbReference type="EMBL" id="CP133548">
    <property type="protein sequence ID" value="WMS87084.1"/>
    <property type="molecule type" value="Genomic_DNA"/>
</dbReference>
<dbReference type="SUPFAM" id="SSF52279">
    <property type="entry name" value="Beta-D-glucan exohydrolase, C-terminal domain"/>
    <property type="match status" value="1"/>
</dbReference>
<dbReference type="PRINTS" id="PR00133">
    <property type="entry name" value="GLHYDRLASE3"/>
</dbReference>
<name>A0AA51X6P8_9GAMM</name>
<dbReference type="InterPro" id="IPR036962">
    <property type="entry name" value="Glyco_hydro_3_N_sf"/>
</dbReference>
<dbReference type="GO" id="GO:0009251">
    <property type="term" value="P:glucan catabolic process"/>
    <property type="evidence" value="ECO:0007669"/>
    <property type="project" value="TreeGrafter"/>
</dbReference>
<dbReference type="Pfam" id="PF18559">
    <property type="entry name" value="Exop_C"/>
    <property type="match status" value="1"/>
</dbReference>
<accession>A0AA51X6P8</accession>
<evidence type="ECO:0000259" key="5">
    <source>
        <dbReference type="Pfam" id="PF18559"/>
    </source>
</evidence>
<protein>
    <submittedName>
        <fullName evidence="6">Glycoside hydrolase family 3 N-terminal domain-containing protein</fullName>
    </submittedName>
</protein>
<dbReference type="SUPFAM" id="SSF51445">
    <property type="entry name" value="(Trans)glycosidases"/>
    <property type="match status" value="1"/>
</dbReference>
<evidence type="ECO:0000256" key="2">
    <source>
        <dbReference type="SAM" id="MobiDB-lite"/>
    </source>
</evidence>
<dbReference type="RefSeq" id="WP_309202223.1">
    <property type="nucleotide sequence ID" value="NZ_CP133548.1"/>
</dbReference>
<evidence type="ECO:0000256" key="1">
    <source>
        <dbReference type="ARBA" id="ARBA00022801"/>
    </source>
</evidence>
<dbReference type="KEGG" id="plei:Q9312_17900"/>
<dbReference type="Pfam" id="PF00933">
    <property type="entry name" value="Glyco_hydro_3"/>
    <property type="match status" value="1"/>
</dbReference>
<dbReference type="InterPro" id="IPR041443">
    <property type="entry name" value="Exop_C"/>
</dbReference>
<feature type="domain" description="ExoP galactose-binding-like" evidence="5">
    <location>
        <begin position="751"/>
        <end position="894"/>
    </location>
</feature>
<dbReference type="Gene3D" id="3.40.50.1700">
    <property type="entry name" value="Glycoside hydrolase family 3 C-terminal domain"/>
    <property type="match status" value="1"/>
</dbReference>
<proteinExistence type="predicted"/>
<feature type="domain" description="Glycoside hydrolase family 3 N-terminal" evidence="3">
    <location>
        <begin position="139"/>
        <end position="462"/>
    </location>
</feature>
<dbReference type="Gene3D" id="3.20.20.300">
    <property type="entry name" value="Glycoside hydrolase, family 3, N-terminal domain"/>
    <property type="match status" value="1"/>
</dbReference>
<evidence type="ECO:0000259" key="3">
    <source>
        <dbReference type="Pfam" id="PF00933"/>
    </source>
</evidence>
<dbReference type="PANTHER" id="PTHR30620:SF77">
    <property type="entry name" value="LYSOSOMAL BETA GLUCOSIDASE-LIKE"/>
    <property type="match status" value="1"/>
</dbReference>
<dbReference type="AlphaFoldDB" id="A0AA51X6P8"/>
<dbReference type="InterPro" id="IPR017853">
    <property type="entry name" value="GH"/>
</dbReference>
<feature type="domain" description="Glycoside hydrolase family 3 C-terminal" evidence="4">
    <location>
        <begin position="503"/>
        <end position="717"/>
    </location>
</feature>
<sequence length="914" mass="100255">MKQFRWSHRLPQKRAAKQLGDVKKFQSMQKITWAIKSSLSTNLLTVPLTTGIKKLKSKRVKQALMGVIMTVVGITGCQKPSDASADRAGEEMKNTPSTDQRGQPSLSSAAAIWPKVDAALPPQPDIEAQVAALLNKMSLEQKVAQMIQPEIRDFTPDDMREYGFGSYLNGGGSFPNQNKHAAIEDWIQLADDMYVASMDASKDGIAIPALWGTDAVHGHTNVIGATIFPHNIGLGAANNPELVKQIAQLTAQEVAATGIDWVFAPTVAVARDDRWGRSYESYSEDPTRVADYAEAFVKGMQGEPEKDFLSPGKTLATLKHFIGDGGTEQGDDQGDTIVEEDALFQIHGQGYARGIGAGAQFVMASFNSWQGRKLHGHHYLLQQVLKDRMGFDGVVVGDWNGHGQVAGCSNESCPQAINAGVDILMAPGQSWKALYYNTIEQVQRGDISMQRIDDAVSRILRVKFRAGLFQRGKPSEALTRYQLNSLGDAKHRAVARDAVRQSLVLLKNNRKILPLHPKQTFLLTGAAADNIGQQSGGWTITWQGTGNNNQDFPGATSIYQGLRTQIEQAGGKIFLSDDGSFQHRPDVAIVVFGEQPYAEGNGDISNLEFERGNKRSWRLLKKFKAEGIPTVSVFLSGRPMWVNPELNQSDAFVAAWLPGSEGEGIADVLLQSSQGEVQFDFVGKLPFSWPRAADQAPLNAPYIGQQPLFPLGFGLSYQQEPKPLAVLSEQRPDLPQQPPSKPIFQRSVQPPFRTMLANDKEIVELVSNSQSIAGLQVRTVDRLVQEDALAVAWTGTQSAGIEFSSPFTEDLRDWSSSAAIMSFDLRLLSSADGPLWLNDHALDLRQLVQLDHSQWQTIAVPLGCLFVPDHLSAVAKVFSIRAEHPWQVQLANVVIQSQPLPEQRVVSCESIKDE</sequence>
<gene>
    <name evidence="6" type="ORF">Q9312_17900</name>
</gene>
<dbReference type="PANTHER" id="PTHR30620">
    <property type="entry name" value="PERIPLASMIC BETA-GLUCOSIDASE-RELATED"/>
    <property type="match status" value="1"/>
</dbReference>
<feature type="compositionally biased region" description="Polar residues" evidence="2">
    <location>
        <begin position="94"/>
        <end position="107"/>
    </location>
</feature>
<organism evidence="6 7">
    <name type="scientific">Pleionea litopenaei</name>
    <dbReference type="NCBI Taxonomy" id="3070815"/>
    <lineage>
        <taxon>Bacteria</taxon>
        <taxon>Pseudomonadati</taxon>
        <taxon>Pseudomonadota</taxon>
        <taxon>Gammaproteobacteria</taxon>
        <taxon>Oceanospirillales</taxon>
        <taxon>Pleioneaceae</taxon>
        <taxon>Pleionea</taxon>
    </lineage>
</organism>
<evidence type="ECO:0000313" key="7">
    <source>
        <dbReference type="Proteomes" id="UP001239782"/>
    </source>
</evidence>
<evidence type="ECO:0000313" key="6">
    <source>
        <dbReference type="EMBL" id="WMS87084.1"/>
    </source>
</evidence>
<keyword evidence="1 6" id="KW-0378">Hydrolase</keyword>
<dbReference type="Pfam" id="PF01915">
    <property type="entry name" value="Glyco_hydro_3_C"/>
    <property type="match status" value="1"/>
</dbReference>
<dbReference type="InterPro" id="IPR001764">
    <property type="entry name" value="Glyco_hydro_3_N"/>
</dbReference>
<dbReference type="InterPro" id="IPR051915">
    <property type="entry name" value="Cellulose_Degrad_GH3"/>
</dbReference>
<keyword evidence="7" id="KW-1185">Reference proteome</keyword>
<feature type="compositionally biased region" description="Basic and acidic residues" evidence="2">
    <location>
        <begin position="84"/>
        <end position="93"/>
    </location>
</feature>
<dbReference type="GO" id="GO:0008422">
    <property type="term" value="F:beta-glucosidase activity"/>
    <property type="evidence" value="ECO:0007669"/>
    <property type="project" value="TreeGrafter"/>
</dbReference>
<dbReference type="Proteomes" id="UP001239782">
    <property type="component" value="Chromosome"/>
</dbReference>
<feature type="region of interest" description="Disordered" evidence="2">
    <location>
        <begin position="79"/>
        <end position="107"/>
    </location>
</feature>
<dbReference type="Gene3D" id="2.60.120.430">
    <property type="entry name" value="Galactose-binding lectin"/>
    <property type="match status" value="1"/>
</dbReference>
<reference evidence="6 7" key="1">
    <citation type="submission" date="2023-08" db="EMBL/GenBank/DDBJ databases">
        <title>Pleionea litopenaei sp. nov., isolated from stomach of juvenile Litopenaeus vannamei.</title>
        <authorList>
            <person name="Rho A.M."/>
            <person name="Hwang C.Y."/>
        </authorList>
    </citation>
    <scope>NUCLEOTIDE SEQUENCE [LARGE SCALE GENOMIC DNA]</scope>
    <source>
        <strain evidence="6 7">HL-JVS1</strain>
    </source>
</reference>
<evidence type="ECO:0000259" key="4">
    <source>
        <dbReference type="Pfam" id="PF01915"/>
    </source>
</evidence>